<organism evidence="1 2">
    <name type="scientific">Rhizobium esperanzae</name>
    <dbReference type="NCBI Taxonomy" id="1967781"/>
    <lineage>
        <taxon>Bacteria</taxon>
        <taxon>Pseudomonadati</taxon>
        <taxon>Pseudomonadota</taxon>
        <taxon>Alphaproteobacteria</taxon>
        <taxon>Hyphomicrobiales</taxon>
        <taxon>Rhizobiaceae</taxon>
        <taxon>Rhizobium/Agrobacterium group</taxon>
        <taxon>Rhizobium</taxon>
    </lineage>
</organism>
<reference evidence="1 2" key="1">
    <citation type="submission" date="2020-08" db="EMBL/GenBank/DDBJ databases">
        <title>Genomic Encyclopedia of Type Strains, Phase IV (KMG-V): Genome sequencing to study the core and pangenomes of soil and plant-associated prokaryotes.</title>
        <authorList>
            <person name="Whitman W."/>
        </authorList>
    </citation>
    <scope>NUCLEOTIDE SEQUENCE [LARGE SCALE GENOMIC DNA]</scope>
    <source>
        <strain evidence="1 2">SEMIA 414</strain>
    </source>
</reference>
<gene>
    <name evidence="1" type="ORF">GGE15_000636</name>
</gene>
<dbReference type="NCBIfam" id="TIGR01560">
    <property type="entry name" value="put_DNA_pack"/>
    <property type="match status" value="1"/>
</dbReference>
<evidence type="ECO:0000313" key="1">
    <source>
        <dbReference type="EMBL" id="MBB4437405.1"/>
    </source>
</evidence>
<dbReference type="NCBIfam" id="TIGR02215">
    <property type="entry name" value="phage_chp_gp8"/>
    <property type="match status" value="1"/>
</dbReference>
<protein>
    <submittedName>
        <fullName evidence="1">Putative phiE125 gp8 family phage protein</fullName>
    </submittedName>
</protein>
<accession>A0A7W6XV14</accession>
<proteinExistence type="predicted"/>
<dbReference type="AlphaFoldDB" id="A0A7W6XV14"/>
<dbReference type="EMBL" id="JACIHI010000001">
    <property type="protein sequence ID" value="MBB4437405.1"/>
    <property type="molecule type" value="Genomic_DNA"/>
</dbReference>
<dbReference type="InterPro" id="IPR006450">
    <property type="entry name" value="Phage_HK97_gp6-like"/>
</dbReference>
<dbReference type="RefSeq" id="WP_184497705.1">
    <property type="nucleotide sequence ID" value="NZ_JACIHI010000001.1"/>
</dbReference>
<dbReference type="Proteomes" id="UP000533724">
    <property type="component" value="Unassembled WGS sequence"/>
</dbReference>
<sequence length="189" mass="20360">MSLRLVSVIAPIVSSAEAKAHLRVYHSDDDAYIDGLIATAGDHLLGENSWIGRASAASEWELTLCQFPADRLDIPKPPLASVDGVFYTPADGGAEVELTEFRTLDVGVKSGGYILPAKNTSWPSTDGEPGSVRVEFTAGYGETPASIKHAAFLMIGHWYENREAATEAKLSDMPMAVDALLLPFRNWPA</sequence>
<evidence type="ECO:0000313" key="2">
    <source>
        <dbReference type="Proteomes" id="UP000533724"/>
    </source>
</evidence>
<dbReference type="CDD" id="cd08054">
    <property type="entry name" value="gp6"/>
    <property type="match status" value="1"/>
</dbReference>
<comment type="caution">
    <text evidence="1">The sequence shown here is derived from an EMBL/GenBank/DDBJ whole genome shotgun (WGS) entry which is preliminary data.</text>
</comment>
<dbReference type="Gene3D" id="1.10.3230.30">
    <property type="entry name" value="Phage gp6-like head-tail connector protein"/>
    <property type="match status" value="1"/>
</dbReference>
<dbReference type="InterPro" id="IPR011738">
    <property type="entry name" value="Phage_CHP"/>
</dbReference>
<name>A0A7W6XV14_9HYPH</name>